<dbReference type="InterPro" id="IPR035018">
    <property type="entry name" value="Spt6_SH2_C"/>
</dbReference>
<keyword evidence="4" id="KW-0158">Chromosome</keyword>
<reference evidence="12" key="1">
    <citation type="journal article" date="2020" name="Nat. Commun.">
        <title>Large-scale genome sequencing of mycorrhizal fungi provides insights into the early evolution of symbiotic traits.</title>
        <authorList>
            <person name="Miyauchi S."/>
            <person name="Kiss E."/>
            <person name="Kuo A."/>
            <person name="Drula E."/>
            <person name="Kohler A."/>
            <person name="Sanchez-Garcia M."/>
            <person name="Morin E."/>
            <person name="Andreopoulos B."/>
            <person name="Barry K.W."/>
            <person name="Bonito G."/>
            <person name="Buee M."/>
            <person name="Carver A."/>
            <person name="Chen C."/>
            <person name="Cichocki N."/>
            <person name="Clum A."/>
            <person name="Culley D."/>
            <person name="Crous P.W."/>
            <person name="Fauchery L."/>
            <person name="Girlanda M."/>
            <person name="Hayes R.D."/>
            <person name="Keri Z."/>
            <person name="LaButti K."/>
            <person name="Lipzen A."/>
            <person name="Lombard V."/>
            <person name="Magnuson J."/>
            <person name="Maillard F."/>
            <person name="Murat C."/>
            <person name="Nolan M."/>
            <person name="Ohm R.A."/>
            <person name="Pangilinan J."/>
            <person name="Pereira M.F."/>
            <person name="Perotto S."/>
            <person name="Peter M."/>
            <person name="Pfister S."/>
            <person name="Riley R."/>
            <person name="Sitrit Y."/>
            <person name="Stielow J.B."/>
            <person name="Szollosi G."/>
            <person name="Zifcakova L."/>
            <person name="Stursova M."/>
            <person name="Spatafora J.W."/>
            <person name="Tedersoo L."/>
            <person name="Vaario L.M."/>
            <person name="Yamada A."/>
            <person name="Yan M."/>
            <person name="Wang P."/>
            <person name="Xu J."/>
            <person name="Bruns T."/>
            <person name="Baldrian P."/>
            <person name="Vilgalys R."/>
            <person name="Dunand C."/>
            <person name="Henrissat B."/>
            <person name="Grigoriev I.V."/>
            <person name="Hibbett D."/>
            <person name="Nagy L.G."/>
            <person name="Martin F.M."/>
        </authorList>
    </citation>
    <scope>NUCLEOTIDE SEQUENCE</scope>
    <source>
        <strain evidence="12">UP504</strain>
    </source>
</reference>
<dbReference type="CDD" id="cd09928">
    <property type="entry name" value="SH2_Cterm_SPT6_like"/>
    <property type="match status" value="1"/>
</dbReference>
<dbReference type="InterPro" id="IPR042066">
    <property type="entry name" value="Spt6_death-like"/>
</dbReference>
<sequence length="1537" mass="172891">MSDLDEPVVPRDEDMQDDDGAASEEGEGDAVNPLSDDSSEEAPTDEEEANKIRADFIVDDDEDLDTEAEEDRKQQKRSKRRRIRKRRQSLDADDIDLLEENTGTRVDRARTQHLSRIRRGRASESVSPPRATHASTSDDDSLVDPADLSRIFDDSRRGAGGAGDDMDLDDDDEGFIDDDDEDLDREMGEEEREQRRRDKRRGEQQRRKAMGARPELAGVDPNAWEEIFDVFGLGTEYDWALDHEDEPSDNEEAPKEMRYQDVFEPSEIAARYLTADDDVIRATDIPERMQLTTSSLSSSATLAPSSTFVAFPDEEIDHASEWVATRLSLRVRREFFLSEGKYHNYLPNLILAVRTALKYLLQDRLEVPYIWTHRRDHLSVFEPTVHSSRIELLSREELWRVGLLGARYRALHARKEALASTYARMGVTDEYYEMDIVGMVDSVDSVADAMEWLSMRYKQQHRDALELDENPNGEGQKRKKPSRTSPYDVAKETIASRLADNFGISRTDVVRNVMLEQKHYFTDDHELAPMVYAEDFVNESPGLSTPEEVLRTARFIVATELGKDPQLRKLTRERFKNGALISVKPTEKGVNKIDEQHPYAAFKYLLHKPVENMLNDAQFLHILAAETDHLVTVSIELSPLDNTKLQGEISRAFTSDGFSDVASAWNSQRIQIVEEVIEKHLIPVGAKYIREWLREEVEETLANKCADVLERRVEGAAFRPNDFEKGEVPAVLALSWGKGDPQRDPIIAVFMDEAGRLREHARFDNLMDPGYRSEFTELLSRRKPDAIVVGGFTILATKLMDRVKEVIGYQDGQDQQVPPPVADNPWDAAPPTAGPSTSSANDKLVPVVWMPDQVARIYQHSKRAEEEFGSLPPLGRYCVGLARYAQSPVNEFAALGPDLVAITFHEDQHLLPSDKLLTALERTLVNVVNDIGVDINRAVTDSYYQLMLPFVSGLGPRKAQMVLKRIGNMGGTVLNREQFITGAIMTSQIFVNASGFLKIAQDPYDDSRGRRVAESIRQDPLDATRIHPEDYDLARKMATDALELDDEDIANQHPSAVVTQLMQDEGNGKKLDDLSLDDFALNLQQNNNERKRHTLDMIRDELLHPFGESRTELPPMSDWDVVTMLTGETRRTLQPGRVLTVTVGRVRSNQVDVRTDSGLDGYISKDHLTTDGADPGSLVKARQTIQAVILKVEVEQGGHVRIRLASRPDAIAQADEEIRGSRVDSHYDMAAARQAKELQQRKQRSEANRSRRVIKHPAFKNFNSKEAEAYLAPLQHGDAVIRPSSKGPDHLAVTWKVADGVYQHIDVVEPNADMGPSQASTQFIIDNQYYYVDLDDLLVNHVKAMSRKVDDLMAAEKYKGGSDQELHNFLTNFVKMNPTRSSYAFGLNRSRPGYFNLSFLANINSPIQTWLVKVTPTAYRLSDVEVGSVPDLCDAFKRKHQKDNKAGGIGKTPYGAGRVTPGRVPGVTPGYGTTYGKTPNPYQAKTPNAYQFAQPQPSYAVVPAPPVMPPPPVGMNPDRLRMMQQETGGVWGQTPQR</sequence>
<dbReference type="Gene3D" id="3.30.505.10">
    <property type="entry name" value="SH2 domain"/>
    <property type="match status" value="2"/>
</dbReference>
<dbReference type="EMBL" id="MU128911">
    <property type="protein sequence ID" value="KAF9520664.1"/>
    <property type="molecule type" value="Genomic_DNA"/>
</dbReference>
<feature type="domain" description="S1 motif" evidence="11">
    <location>
        <begin position="1136"/>
        <end position="1207"/>
    </location>
</feature>
<evidence type="ECO:0000259" key="11">
    <source>
        <dbReference type="PROSITE" id="PS50126"/>
    </source>
</evidence>
<evidence type="ECO:0000256" key="3">
    <source>
        <dbReference type="ARBA" id="ARBA00009253"/>
    </source>
</evidence>
<evidence type="ECO:0000256" key="10">
    <source>
        <dbReference type="SAM" id="MobiDB-lite"/>
    </source>
</evidence>
<dbReference type="GO" id="GO:0042393">
    <property type="term" value="F:histone binding"/>
    <property type="evidence" value="ECO:0007669"/>
    <property type="project" value="TreeGrafter"/>
</dbReference>
<dbReference type="SUPFAM" id="SSF50249">
    <property type="entry name" value="Nucleic acid-binding proteins"/>
    <property type="match status" value="1"/>
</dbReference>
<dbReference type="Pfam" id="PF14635">
    <property type="entry name" value="HHH_7"/>
    <property type="match status" value="1"/>
</dbReference>
<dbReference type="Proteomes" id="UP000886523">
    <property type="component" value="Unassembled WGS sequence"/>
</dbReference>
<dbReference type="Gene3D" id="1.10.10.2740">
    <property type="entry name" value="Spt6, Death-like domain"/>
    <property type="match status" value="1"/>
</dbReference>
<dbReference type="InterPro" id="IPR010994">
    <property type="entry name" value="RuvA_2-like"/>
</dbReference>
<dbReference type="PANTHER" id="PTHR10145">
    <property type="entry name" value="TRANSCRIPTION ELONGATION FACTOR SPT6"/>
    <property type="match status" value="1"/>
</dbReference>
<accession>A0A9P6BAX7</accession>
<organism evidence="12 13">
    <name type="scientific">Hydnum rufescens UP504</name>
    <dbReference type="NCBI Taxonomy" id="1448309"/>
    <lineage>
        <taxon>Eukaryota</taxon>
        <taxon>Fungi</taxon>
        <taxon>Dikarya</taxon>
        <taxon>Basidiomycota</taxon>
        <taxon>Agaricomycotina</taxon>
        <taxon>Agaricomycetes</taxon>
        <taxon>Cantharellales</taxon>
        <taxon>Hydnaceae</taxon>
        <taxon>Hydnum</taxon>
    </lineage>
</organism>
<keyword evidence="13" id="KW-1185">Reference proteome</keyword>
<feature type="region of interest" description="Disordered" evidence="10">
    <location>
        <begin position="1"/>
        <end position="214"/>
    </location>
</feature>
<dbReference type="Gene3D" id="2.40.50.140">
    <property type="entry name" value="Nucleic acid-binding proteins"/>
    <property type="match status" value="1"/>
</dbReference>
<evidence type="ECO:0000256" key="5">
    <source>
        <dbReference type="ARBA" id="ARBA00022999"/>
    </source>
</evidence>
<dbReference type="InterPro" id="IPR055179">
    <property type="entry name" value="Tex-like_central_region"/>
</dbReference>
<dbReference type="Gene3D" id="1.10.3500.10">
    <property type="entry name" value="Tex N-terminal region-like"/>
    <property type="match status" value="1"/>
</dbReference>
<evidence type="ECO:0000313" key="13">
    <source>
        <dbReference type="Proteomes" id="UP000886523"/>
    </source>
</evidence>
<evidence type="ECO:0000256" key="1">
    <source>
        <dbReference type="ARBA" id="ARBA00004123"/>
    </source>
</evidence>
<dbReference type="Pfam" id="PF22706">
    <property type="entry name" value="Tex_central_region"/>
    <property type="match status" value="1"/>
</dbReference>
<feature type="compositionally biased region" description="Acidic residues" evidence="10">
    <location>
        <begin position="57"/>
        <end position="69"/>
    </location>
</feature>
<feature type="compositionally biased region" description="Basic and acidic residues" evidence="10">
    <location>
        <begin position="192"/>
        <end position="206"/>
    </location>
</feature>
<comment type="similarity">
    <text evidence="3 9">Belongs to the SPT6 family.</text>
</comment>
<dbReference type="InterPro" id="IPR035420">
    <property type="entry name" value="Spt6_SH2"/>
</dbReference>
<evidence type="ECO:0000256" key="7">
    <source>
        <dbReference type="ARBA" id="ARBA00023242"/>
    </source>
</evidence>
<evidence type="ECO:0000256" key="8">
    <source>
        <dbReference type="ARBA" id="ARBA00093389"/>
    </source>
</evidence>
<dbReference type="SUPFAM" id="SSF158832">
    <property type="entry name" value="Tex N-terminal region-like"/>
    <property type="match status" value="1"/>
</dbReference>
<dbReference type="SUPFAM" id="SSF47781">
    <property type="entry name" value="RuvA domain 2-like"/>
    <property type="match status" value="2"/>
</dbReference>
<dbReference type="GO" id="GO:0140673">
    <property type="term" value="P:transcription elongation-coupled chromatin remodeling"/>
    <property type="evidence" value="ECO:0007669"/>
    <property type="project" value="InterPro"/>
</dbReference>
<dbReference type="InterPro" id="IPR028088">
    <property type="entry name" value="Spt6_HTH_DNA-bd_dom"/>
</dbReference>
<feature type="region of interest" description="Disordered" evidence="10">
    <location>
        <begin position="811"/>
        <end position="841"/>
    </location>
</feature>
<dbReference type="InterPro" id="IPR023319">
    <property type="entry name" value="Tex-like_HTH_dom_sf"/>
</dbReference>
<keyword evidence="6 9" id="KW-0804">Transcription</keyword>
<dbReference type="GO" id="GO:0008023">
    <property type="term" value="C:transcription elongation factor complex"/>
    <property type="evidence" value="ECO:0007669"/>
    <property type="project" value="TreeGrafter"/>
</dbReference>
<feature type="region of interest" description="Disordered" evidence="10">
    <location>
        <begin position="1443"/>
        <end position="1465"/>
    </location>
</feature>
<dbReference type="Pfam" id="PF14632">
    <property type="entry name" value="SPT6_acidic"/>
    <property type="match status" value="1"/>
</dbReference>
<dbReference type="SMART" id="SM00316">
    <property type="entry name" value="S1"/>
    <property type="match status" value="1"/>
</dbReference>
<dbReference type="InterPro" id="IPR049540">
    <property type="entry name" value="Spt6-like_S1"/>
</dbReference>
<feature type="compositionally biased region" description="Basic residues" evidence="10">
    <location>
        <begin position="111"/>
        <end position="120"/>
    </location>
</feature>
<comment type="caution">
    <text evidence="12">The sequence shown here is derived from an EMBL/GenBank/DDBJ whole genome shotgun (WGS) entry which is preliminary data.</text>
</comment>
<dbReference type="GO" id="GO:0005694">
    <property type="term" value="C:chromosome"/>
    <property type="evidence" value="ECO:0007669"/>
    <property type="project" value="UniProtKB-SubCell"/>
</dbReference>
<comment type="function">
    <text evidence="8">Histone H3-H4 chaperone that plays a role in maintenance of chromatin structure during RNA polymerase II transcription elongation thereby repressing transcription initiation from cryptic promoters. Mediates the reassembly of nucleosomes onto the promoters of at least a selected set of genes during repression; the nucleosome reassembly is essential for transcriptional repression. Essential for viability.</text>
</comment>
<feature type="region of interest" description="Disordered" evidence="10">
    <location>
        <begin position="463"/>
        <end position="488"/>
    </location>
</feature>
<dbReference type="PANTHER" id="PTHR10145:SF6">
    <property type="entry name" value="TRANSCRIPTION ELONGATION FACTOR SPT6"/>
    <property type="match status" value="1"/>
</dbReference>
<dbReference type="InterPro" id="IPR028083">
    <property type="entry name" value="Spt6_acidic_N_dom"/>
</dbReference>
<dbReference type="InterPro" id="IPR023323">
    <property type="entry name" value="Tex-like_dom_sf"/>
</dbReference>
<dbReference type="Gene3D" id="1.10.10.650">
    <property type="entry name" value="RuvA domain 2-like"/>
    <property type="match status" value="1"/>
</dbReference>
<dbReference type="InterPro" id="IPR035019">
    <property type="entry name" value="Spt6_SH2_N"/>
</dbReference>
<dbReference type="InterPro" id="IPR041692">
    <property type="entry name" value="HHH_9"/>
</dbReference>
<dbReference type="FunFam" id="3.30.505.10:FF:000056">
    <property type="entry name" value="Transcription elongation factor Spt6"/>
    <property type="match status" value="1"/>
</dbReference>
<dbReference type="SUPFAM" id="SSF53098">
    <property type="entry name" value="Ribonuclease H-like"/>
    <property type="match status" value="1"/>
</dbReference>
<feature type="compositionally biased region" description="Acidic residues" evidence="10">
    <location>
        <begin position="37"/>
        <end position="48"/>
    </location>
</feature>
<evidence type="ECO:0000256" key="2">
    <source>
        <dbReference type="ARBA" id="ARBA00004286"/>
    </source>
</evidence>
<dbReference type="OrthoDB" id="995477at2759"/>
<dbReference type="GO" id="GO:0003677">
    <property type="term" value="F:DNA binding"/>
    <property type="evidence" value="ECO:0007669"/>
    <property type="project" value="InterPro"/>
</dbReference>
<name>A0A9P6BAX7_9AGAM</name>
<dbReference type="Pfam" id="PF14639">
    <property type="entry name" value="YqgF"/>
    <property type="match status" value="2"/>
</dbReference>
<keyword evidence="7 9" id="KW-0539">Nucleus</keyword>
<dbReference type="Pfam" id="PF14633">
    <property type="entry name" value="SH2_2"/>
    <property type="match status" value="1"/>
</dbReference>
<dbReference type="InterPro" id="IPR032706">
    <property type="entry name" value="Spt6_HHH"/>
</dbReference>
<dbReference type="InterPro" id="IPR012340">
    <property type="entry name" value="NA-bd_OB-fold"/>
</dbReference>
<dbReference type="Gene3D" id="1.10.150.850">
    <property type="entry name" value="Spt6, helix-hairpin-helix domain"/>
    <property type="match status" value="1"/>
</dbReference>
<evidence type="ECO:0000256" key="9">
    <source>
        <dbReference type="PIRNR" id="PIRNR036947"/>
    </source>
</evidence>
<evidence type="ECO:0000256" key="6">
    <source>
        <dbReference type="ARBA" id="ARBA00023163"/>
    </source>
</evidence>
<evidence type="ECO:0000313" key="12">
    <source>
        <dbReference type="EMBL" id="KAF9520664.1"/>
    </source>
</evidence>
<feature type="compositionally biased region" description="Acidic residues" evidence="10">
    <location>
        <begin position="164"/>
        <end position="191"/>
    </location>
</feature>
<dbReference type="Gene3D" id="3.30.420.140">
    <property type="entry name" value="YqgF/RNase H-like domain"/>
    <property type="match status" value="1"/>
</dbReference>
<feature type="compositionally biased region" description="Basic residues" evidence="10">
    <location>
        <begin position="74"/>
        <end position="87"/>
    </location>
</feature>
<dbReference type="Pfam" id="PF21710">
    <property type="entry name" value="Spt6_S1"/>
    <property type="match status" value="1"/>
</dbReference>
<protein>
    <recommendedName>
        <fullName evidence="9">Transcription elongation factor Spt6</fullName>
    </recommendedName>
</protein>
<dbReference type="FunFam" id="1.10.10.2740:FF:000002">
    <property type="entry name" value="Transcription elongation factor Spt6"/>
    <property type="match status" value="1"/>
</dbReference>
<proteinExistence type="inferred from homology"/>
<dbReference type="InterPro" id="IPR017072">
    <property type="entry name" value="TF_Spt6"/>
</dbReference>
<dbReference type="InterPro" id="IPR028231">
    <property type="entry name" value="Spt6_YqgF"/>
</dbReference>
<evidence type="ECO:0000256" key="4">
    <source>
        <dbReference type="ARBA" id="ARBA00022454"/>
    </source>
</evidence>
<dbReference type="InterPro" id="IPR036860">
    <property type="entry name" value="SH2_dom_sf"/>
</dbReference>
<dbReference type="Pfam" id="PF17674">
    <property type="entry name" value="HHH_9"/>
    <property type="match status" value="1"/>
</dbReference>
<dbReference type="GO" id="GO:0031491">
    <property type="term" value="F:nucleosome binding"/>
    <property type="evidence" value="ECO:0007669"/>
    <property type="project" value="TreeGrafter"/>
</dbReference>
<comment type="function">
    <text evidence="9">Plays a role in maintenance of chromatin structure during RNA polymerase II transcription elongation thereby repressing transcription initiation from cryptic promoters. Mediates the reassembly of nucleosomes onto the promoters of at least a selected set of genes during repression; the nucleosome reassembly is essential for transcriptional repression.</text>
</comment>
<dbReference type="InterPro" id="IPR037027">
    <property type="entry name" value="YqgF/RNaseH-like_dom_sf"/>
</dbReference>
<comment type="subcellular location">
    <subcellularLocation>
        <location evidence="2">Chromosome</location>
    </subcellularLocation>
    <subcellularLocation>
        <location evidence="1 9">Nucleus</location>
    </subcellularLocation>
</comment>
<keyword evidence="5" id="KW-0727">SH2 domain</keyword>
<feature type="compositionally biased region" description="Acidic residues" evidence="10">
    <location>
        <begin position="14"/>
        <end position="28"/>
    </location>
</feature>
<dbReference type="CDD" id="cd09918">
    <property type="entry name" value="SH2_Nterm_SPT6_like"/>
    <property type="match status" value="1"/>
</dbReference>
<gene>
    <name evidence="12" type="ORF">BS47DRAFT_1335851</name>
</gene>
<dbReference type="InterPro" id="IPR012337">
    <property type="entry name" value="RNaseH-like_sf"/>
</dbReference>
<dbReference type="PROSITE" id="PS50126">
    <property type="entry name" value="S1"/>
    <property type="match status" value="1"/>
</dbReference>
<dbReference type="InterPro" id="IPR003029">
    <property type="entry name" value="S1_domain"/>
</dbReference>
<dbReference type="Pfam" id="PF14641">
    <property type="entry name" value="HTH_44"/>
    <property type="match status" value="1"/>
</dbReference>
<dbReference type="PIRSF" id="PIRSF036947">
    <property type="entry name" value="Spt6"/>
    <property type="match status" value="1"/>
</dbReference>
<dbReference type="GO" id="GO:0034728">
    <property type="term" value="P:nucleosome organization"/>
    <property type="evidence" value="ECO:0007669"/>
    <property type="project" value="TreeGrafter"/>
</dbReference>
<dbReference type="SUPFAM" id="SSF55550">
    <property type="entry name" value="SH2 domain"/>
    <property type="match status" value="1"/>
</dbReference>